<dbReference type="Proteomes" id="UP000612362">
    <property type="component" value="Unassembled WGS sequence"/>
</dbReference>
<keyword evidence="2" id="KW-0413">Isomerase</keyword>
<organism evidence="2 3">
    <name type="scientific">Ktedonospora formicarum</name>
    <dbReference type="NCBI Taxonomy" id="2778364"/>
    <lineage>
        <taxon>Bacteria</taxon>
        <taxon>Bacillati</taxon>
        <taxon>Chloroflexota</taxon>
        <taxon>Ktedonobacteria</taxon>
        <taxon>Ktedonobacterales</taxon>
        <taxon>Ktedonobacteraceae</taxon>
        <taxon>Ktedonospora</taxon>
    </lineage>
</organism>
<dbReference type="AlphaFoldDB" id="A0A8J3MQC0"/>
<reference evidence="2" key="1">
    <citation type="submission" date="2020-10" db="EMBL/GenBank/DDBJ databases">
        <title>Taxonomic study of unclassified bacteria belonging to the class Ktedonobacteria.</title>
        <authorList>
            <person name="Yabe S."/>
            <person name="Wang C.M."/>
            <person name="Zheng Y."/>
            <person name="Sakai Y."/>
            <person name="Cavaletti L."/>
            <person name="Monciardini P."/>
            <person name="Donadio S."/>
        </authorList>
    </citation>
    <scope>NUCLEOTIDE SEQUENCE</scope>
    <source>
        <strain evidence="2">SOSP1-1</strain>
    </source>
</reference>
<protein>
    <submittedName>
        <fullName evidence="2">Xylose isomerase</fullName>
    </submittedName>
</protein>
<name>A0A8J3MQC0_9CHLR</name>
<feature type="domain" description="Xylose isomerase-like TIM barrel" evidence="1">
    <location>
        <begin position="21"/>
        <end position="250"/>
    </location>
</feature>
<gene>
    <name evidence="2" type="ORF">KSX_06260</name>
</gene>
<dbReference type="Gene3D" id="3.20.20.150">
    <property type="entry name" value="Divalent-metal-dependent TIM barrel enzymes"/>
    <property type="match status" value="1"/>
</dbReference>
<proteinExistence type="predicted"/>
<dbReference type="Pfam" id="PF01261">
    <property type="entry name" value="AP_endonuc_2"/>
    <property type="match status" value="1"/>
</dbReference>
<evidence type="ECO:0000313" key="3">
    <source>
        <dbReference type="Proteomes" id="UP000612362"/>
    </source>
</evidence>
<accession>A0A8J3MQC0</accession>
<dbReference type="GO" id="GO:0016853">
    <property type="term" value="F:isomerase activity"/>
    <property type="evidence" value="ECO:0007669"/>
    <property type="project" value="UniProtKB-KW"/>
</dbReference>
<dbReference type="InterPro" id="IPR013022">
    <property type="entry name" value="Xyl_isomerase-like_TIM-brl"/>
</dbReference>
<dbReference type="PANTHER" id="PTHR12110">
    <property type="entry name" value="HYDROXYPYRUVATE ISOMERASE"/>
    <property type="match status" value="1"/>
</dbReference>
<keyword evidence="3" id="KW-1185">Reference proteome</keyword>
<dbReference type="EMBL" id="BNJF01000001">
    <property type="protein sequence ID" value="GHO42463.1"/>
    <property type="molecule type" value="Genomic_DNA"/>
</dbReference>
<sequence length="285" mass="32045">MIRLSAFADEISPDLHEQITVLKEQGIHYIDLRGVWDTNVLQLNDNQLADIKRELEAEGIGVAAIASPIGKVPVTSSFEEHLQHFERALEVARYLNAPYIRIFSFYPPMLTEATEQGQESTPGIDAYREEIIQRLTVLTRKAEEAGVTLIHENEKLIFGDTIARNVDLLKSINSPRLRGVLDPANYLQCEQQPYPEAYEAISPWLEYVHVKDVNAAGELVVAGAGDGRWPDILRRLRADGYDGFLSLEPHLAAAGEYQGFSGSNLFRKASQALQHLLKEMDWEYA</sequence>
<evidence type="ECO:0000313" key="2">
    <source>
        <dbReference type="EMBL" id="GHO42463.1"/>
    </source>
</evidence>
<dbReference type="PANTHER" id="PTHR12110:SF41">
    <property type="entry name" value="INOSOSE DEHYDRATASE"/>
    <property type="match status" value="1"/>
</dbReference>
<dbReference type="InterPro" id="IPR036237">
    <property type="entry name" value="Xyl_isomerase-like_sf"/>
</dbReference>
<evidence type="ECO:0000259" key="1">
    <source>
        <dbReference type="Pfam" id="PF01261"/>
    </source>
</evidence>
<comment type="caution">
    <text evidence="2">The sequence shown here is derived from an EMBL/GenBank/DDBJ whole genome shotgun (WGS) entry which is preliminary data.</text>
</comment>
<dbReference type="InterPro" id="IPR050312">
    <property type="entry name" value="IolE/XylAMocC-like"/>
</dbReference>
<dbReference type="RefSeq" id="WP_220192001.1">
    <property type="nucleotide sequence ID" value="NZ_BNJF01000001.1"/>
</dbReference>
<dbReference type="SUPFAM" id="SSF51658">
    <property type="entry name" value="Xylose isomerase-like"/>
    <property type="match status" value="1"/>
</dbReference>